<protein>
    <submittedName>
        <fullName evidence="1">Uncharacterized protein</fullName>
    </submittedName>
</protein>
<dbReference type="AlphaFoldDB" id="A0A7Z7GDT7"/>
<gene>
    <name evidence="1" type="ORF">SAMN04487751_2648</name>
</gene>
<dbReference type="Proteomes" id="UP000198702">
    <property type="component" value="Unassembled WGS sequence"/>
</dbReference>
<dbReference type="EMBL" id="FOQZ01000005">
    <property type="protein sequence ID" value="SFI68886.1"/>
    <property type="molecule type" value="Genomic_DNA"/>
</dbReference>
<reference evidence="1 2" key="1">
    <citation type="submission" date="2016-10" db="EMBL/GenBank/DDBJ databases">
        <authorList>
            <person name="Varghese N."/>
            <person name="Submissions S."/>
        </authorList>
    </citation>
    <scope>NUCLEOTIDE SEQUENCE [LARGE SCALE GENOMIC DNA]</scope>
    <source>
        <strain evidence="1 2">UNC380MFSha3.1</strain>
    </source>
</reference>
<comment type="caution">
    <text evidence="1">The sequence shown here is derived from an EMBL/GenBank/DDBJ whole genome shotgun (WGS) entry which is preliminary data.</text>
</comment>
<organism evidence="1 2">
    <name type="scientific">Microbacterium saccharophilum</name>
    <dbReference type="NCBI Taxonomy" id="1213358"/>
    <lineage>
        <taxon>Bacteria</taxon>
        <taxon>Bacillati</taxon>
        <taxon>Actinomycetota</taxon>
        <taxon>Actinomycetes</taxon>
        <taxon>Micrococcales</taxon>
        <taxon>Microbacteriaceae</taxon>
        <taxon>Microbacterium</taxon>
    </lineage>
</organism>
<name>A0A7Z7GDT7_9MICO</name>
<proteinExistence type="predicted"/>
<evidence type="ECO:0000313" key="1">
    <source>
        <dbReference type="EMBL" id="SFI68886.1"/>
    </source>
</evidence>
<evidence type="ECO:0000313" key="2">
    <source>
        <dbReference type="Proteomes" id="UP000198702"/>
    </source>
</evidence>
<accession>A0A7Z7GDT7</accession>
<sequence length="95" mass="10438">MESLRNDGRDETKLVDGVKRQVQRVRDVLADDTIPIAGVLCFLEADWPLLGGSFAVDDVHVVWPRLLIERMTEASAGAFDVDAAHRCLAEAFSVA</sequence>